<dbReference type="RefSeq" id="WP_170148749.1">
    <property type="nucleotide sequence ID" value="NZ_RBLC01000001.1"/>
</dbReference>
<proteinExistence type="predicted"/>
<evidence type="ECO:0000313" key="1">
    <source>
        <dbReference type="EMBL" id="RKS25933.1"/>
    </source>
</evidence>
<accession>A0A495MM20</accession>
<dbReference type="EMBL" id="RBLC01000001">
    <property type="protein sequence ID" value="RKS25933.1"/>
    <property type="molecule type" value="Genomic_DNA"/>
</dbReference>
<organism evidence="1 2">
    <name type="scientific">Flavobacterium endophyticum</name>
    <dbReference type="NCBI Taxonomy" id="1540163"/>
    <lineage>
        <taxon>Bacteria</taxon>
        <taxon>Pseudomonadati</taxon>
        <taxon>Bacteroidota</taxon>
        <taxon>Flavobacteriia</taxon>
        <taxon>Flavobacteriales</taxon>
        <taxon>Flavobacteriaceae</taxon>
        <taxon>Flavobacterium</taxon>
    </lineage>
</organism>
<protein>
    <submittedName>
        <fullName evidence="1">Uncharacterized protein</fullName>
    </submittedName>
</protein>
<gene>
    <name evidence="1" type="ORF">CLV94_0981</name>
</gene>
<sequence length="57" mass="6636">MLNRSDVMLKGVVAVLYLQDVLQHLRYIVLYRRSVIKIRTPATVQASDIDVLCRNYD</sequence>
<dbReference type="Proteomes" id="UP000277579">
    <property type="component" value="Unassembled WGS sequence"/>
</dbReference>
<keyword evidence="2" id="KW-1185">Reference proteome</keyword>
<comment type="caution">
    <text evidence="1">The sequence shown here is derived from an EMBL/GenBank/DDBJ whole genome shotgun (WGS) entry which is preliminary data.</text>
</comment>
<evidence type="ECO:0000313" key="2">
    <source>
        <dbReference type="Proteomes" id="UP000277579"/>
    </source>
</evidence>
<name>A0A495MM20_9FLAO</name>
<dbReference type="AlphaFoldDB" id="A0A495MM20"/>
<reference evidence="1 2" key="1">
    <citation type="submission" date="2018-10" db="EMBL/GenBank/DDBJ databases">
        <title>Genomic Encyclopedia of Archaeal and Bacterial Type Strains, Phase II (KMG-II): from individual species to whole genera.</title>
        <authorList>
            <person name="Goeker M."/>
        </authorList>
    </citation>
    <scope>NUCLEOTIDE SEQUENCE [LARGE SCALE GENOMIC DNA]</scope>
    <source>
        <strain evidence="1 2">DSM 29537</strain>
    </source>
</reference>